<dbReference type="Proteomes" id="UP000193920">
    <property type="component" value="Unassembled WGS sequence"/>
</dbReference>
<dbReference type="OrthoDB" id="10559921at2759"/>
<reference evidence="1 2" key="1">
    <citation type="submission" date="2016-08" db="EMBL/GenBank/DDBJ databases">
        <title>A Parts List for Fungal Cellulosomes Revealed by Comparative Genomics.</title>
        <authorList>
            <consortium name="DOE Joint Genome Institute"/>
            <person name="Haitjema C.H."/>
            <person name="Gilmore S.P."/>
            <person name="Henske J.K."/>
            <person name="Solomon K.V."/>
            <person name="De Groot R."/>
            <person name="Kuo A."/>
            <person name="Mondo S.J."/>
            <person name="Salamov A.A."/>
            <person name="Labutti K."/>
            <person name="Zhao Z."/>
            <person name="Chiniquy J."/>
            <person name="Barry K."/>
            <person name="Brewer H.M."/>
            <person name="Purvine S.O."/>
            <person name="Wright A.T."/>
            <person name="Boxma B."/>
            <person name="Van Alen T."/>
            <person name="Hackstein J.H."/>
            <person name="Baker S.E."/>
            <person name="Grigoriev I.V."/>
            <person name="O'Malley M.A."/>
        </authorList>
    </citation>
    <scope>NUCLEOTIDE SEQUENCE [LARGE SCALE GENOMIC DNA]</scope>
    <source>
        <strain evidence="1 2">G1</strain>
    </source>
</reference>
<evidence type="ECO:0000313" key="2">
    <source>
        <dbReference type="Proteomes" id="UP000193920"/>
    </source>
</evidence>
<gene>
    <name evidence="1" type="ORF">LY90DRAFT_701536</name>
</gene>
<organism evidence="1 2">
    <name type="scientific">Neocallimastix californiae</name>
    <dbReference type="NCBI Taxonomy" id="1754190"/>
    <lineage>
        <taxon>Eukaryota</taxon>
        <taxon>Fungi</taxon>
        <taxon>Fungi incertae sedis</taxon>
        <taxon>Chytridiomycota</taxon>
        <taxon>Chytridiomycota incertae sedis</taxon>
        <taxon>Neocallimastigomycetes</taxon>
        <taxon>Neocallimastigales</taxon>
        <taxon>Neocallimastigaceae</taxon>
        <taxon>Neocallimastix</taxon>
    </lineage>
</organism>
<keyword evidence="2" id="KW-1185">Reference proteome</keyword>
<sequence length="292" mass="32810">MKRDDPFEIEYDLNYISEECSAELESAVKCIRKISSEFDTKLKGLENLNVEQFCNPTDEKLMDSAKCKEAIKTGLNIGCEIFSYDECKDFAADGTVTKIISSSKCGENEREVVILEKLAGLKGSYLMACGKNEKGDLCPLANYVTNNAVDFIVENSKTINKLIKWRYMRDSENDFEATLDITNDILTVLPILNGLNSIVIDSCFDSACNKNIIALDNMAMASKSLYEKKQQTDLTKTYPNVFNLYEEYVENFKNNKCENVGFDSDNSGSSSTMKKISYTFVTMTVVSILLLL</sequence>
<dbReference type="EMBL" id="MCOG01000066">
    <property type="protein sequence ID" value="ORY58651.1"/>
    <property type="molecule type" value="Genomic_DNA"/>
</dbReference>
<comment type="caution">
    <text evidence="1">The sequence shown here is derived from an EMBL/GenBank/DDBJ whole genome shotgun (WGS) entry which is preliminary data.</text>
</comment>
<evidence type="ECO:0000313" key="1">
    <source>
        <dbReference type="EMBL" id="ORY58651.1"/>
    </source>
</evidence>
<protein>
    <submittedName>
        <fullName evidence="1">Uncharacterized protein</fullName>
    </submittedName>
</protein>
<proteinExistence type="predicted"/>
<name>A0A1Y2DHC0_9FUNG</name>
<accession>A0A1Y2DHC0</accession>
<dbReference type="AlphaFoldDB" id="A0A1Y2DHC0"/>